<proteinExistence type="predicted"/>
<keyword evidence="4 6" id="KW-0472">Membrane</keyword>
<dbReference type="InterPro" id="IPR006153">
    <property type="entry name" value="Cation/H_exchanger_TM"/>
</dbReference>
<feature type="transmembrane region" description="Helical" evidence="6">
    <location>
        <begin position="207"/>
        <end position="233"/>
    </location>
</feature>
<feature type="transmembrane region" description="Helical" evidence="6">
    <location>
        <begin position="50"/>
        <end position="71"/>
    </location>
</feature>
<evidence type="ECO:0000256" key="4">
    <source>
        <dbReference type="ARBA" id="ARBA00023136"/>
    </source>
</evidence>
<dbReference type="PANTHER" id="PTHR31102">
    <property type="match status" value="1"/>
</dbReference>
<feature type="region of interest" description="Disordered" evidence="5">
    <location>
        <begin position="930"/>
        <end position="956"/>
    </location>
</feature>
<comment type="subcellular location">
    <subcellularLocation>
        <location evidence="1">Membrane</location>
        <topology evidence="1">Multi-pass membrane protein</topology>
    </subcellularLocation>
</comment>
<dbReference type="AlphaFoldDB" id="A0A8J2SV53"/>
<sequence length="956" mass="99896">MCKSSTDNEDSAKNDSTQLPAALWEALCVGLVVLTLWLSIGAAAAPRGPVFALECVFVAGVLGGRLVSLIAKKTEVPLPPLVGMLGAGILLRNVPYLRTYVGEAVDAGSSSALRTCALALILARAGLGLDAAALKRLRWAAARLAAVPCLVEAGVVAVIASRPFVFDFPAGWACLLGFVVAAVSPAVVVPSLLALRDAGYGTATGIPTLVVAAAALDDVLSLAGFGICLPFAVSSAARQGVLPSTAWAAAVRAPVEIVAGLFGAWLGSLVLRRLAALALAFLAGSSYKAAGGVLGELWSSVAQPLLFSLLGAAVDLDVIRGRDAGLGVALIVISGAFRFAATSNAVRGFSLKPKERLFVALAWLPKATVQAAVGAVALDAADSSGEKERARVVLTVAVLAIILTAPVGAIAISVAGPRLLTKDEAAVTIFNNIFNRDPAAVEELRRRQSQTARARLAALPPLGQLLFHVQLGNCTFLGAIDAWIALGASDDATARAAARALDALAWRVVHAASRSSSLAAGAVVAAVARGAASAPGLRLAVADTGAALALAPADAVEAPSSTFGLEAASPTPEVVMTDDSASTSAGAALEDVAPAPAAADNSESDDEETLEVMRARVQLRQDEASSDDDSDDEDQDSFQAIAPDAEAEDVEEALQNAESEELAVSASELAVLERYLAEAVREDIFIPGLRDACNTNMSSFEHMLLALRRHHPDKDLSTLTLLAIFDTEDPSIINAIPRDTYLGRVNDRKRALDLPLTPITPKPSKSELAELRAAEDATRSAEAERLQALESRTFKEQNRLSSIRTLQKYQAEREANDGKVLTFQLHAGCPVAFPKQNWYLYLFRHLTAHNPGTTRQGPTPLSRKSVYFPSLTACTACEDWVQELAEGTASVGVPGAGWAHPRDGVLKVAREVRAAFPDITFGDVDLHVAGPSKRGPSAAPVRSSKRARQPPKSRDV</sequence>
<feature type="compositionally biased region" description="Low complexity" evidence="5">
    <location>
        <begin position="577"/>
        <end position="586"/>
    </location>
</feature>
<protein>
    <recommendedName>
        <fullName evidence="7">Cation/H+ exchanger transmembrane domain-containing protein</fullName>
    </recommendedName>
</protein>
<dbReference type="OrthoDB" id="423807at2759"/>
<feature type="transmembrane region" description="Helical" evidence="6">
    <location>
        <begin position="274"/>
        <end position="295"/>
    </location>
</feature>
<keyword evidence="9" id="KW-1185">Reference proteome</keyword>
<feature type="transmembrane region" description="Helical" evidence="6">
    <location>
        <begin position="326"/>
        <end position="346"/>
    </location>
</feature>
<evidence type="ECO:0000256" key="1">
    <source>
        <dbReference type="ARBA" id="ARBA00004141"/>
    </source>
</evidence>
<comment type="caution">
    <text evidence="8">The sequence shown here is derived from an EMBL/GenBank/DDBJ whole genome shotgun (WGS) entry which is preliminary data.</text>
</comment>
<dbReference type="Pfam" id="PF00999">
    <property type="entry name" value="Na_H_Exchanger"/>
    <property type="match status" value="1"/>
</dbReference>
<feature type="transmembrane region" description="Helical" evidence="6">
    <location>
        <begin position="392"/>
        <end position="415"/>
    </location>
</feature>
<feature type="transmembrane region" description="Helical" evidence="6">
    <location>
        <begin position="245"/>
        <end position="267"/>
    </location>
</feature>
<evidence type="ECO:0000256" key="6">
    <source>
        <dbReference type="SAM" id="Phobius"/>
    </source>
</evidence>
<feature type="compositionally biased region" description="Basic residues" evidence="5">
    <location>
        <begin position="943"/>
        <end position="956"/>
    </location>
</feature>
<feature type="region of interest" description="Disordered" evidence="5">
    <location>
        <begin position="567"/>
        <end position="586"/>
    </location>
</feature>
<dbReference type="EMBL" id="CAKKNE010000004">
    <property type="protein sequence ID" value="CAH0374397.1"/>
    <property type="molecule type" value="Genomic_DNA"/>
</dbReference>
<evidence type="ECO:0000259" key="7">
    <source>
        <dbReference type="Pfam" id="PF00999"/>
    </source>
</evidence>
<dbReference type="GO" id="GO:0016020">
    <property type="term" value="C:membrane"/>
    <property type="evidence" value="ECO:0007669"/>
    <property type="project" value="UniProtKB-SubCell"/>
</dbReference>
<gene>
    <name evidence="8" type="ORF">PECAL_4P16760</name>
</gene>
<dbReference type="InterPro" id="IPR051843">
    <property type="entry name" value="CPA1_transporter"/>
</dbReference>
<feature type="transmembrane region" description="Helical" evidence="6">
    <location>
        <begin position="21"/>
        <end position="44"/>
    </location>
</feature>
<dbReference type="GO" id="GO:0015297">
    <property type="term" value="F:antiporter activity"/>
    <property type="evidence" value="ECO:0007669"/>
    <property type="project" value="InterPro"/>
</dbReference>
<organism evidence="8 9">
    <name type="scientific">Pelagomonas calceolata</name>
    <dbReference type="NCBI Taxonomy" id="35677"/>
    <lineage>
        <taxon>Eukaryota</taxon>
        <taxon>Sar</taxon>
        <taxon>Stramenopiles</taxon>
        <taxon>Ochrophyta</taxon>
        <taxon>Pelagophyceae</taxon>
        <taxon>Pelagomonadales</taxon>
        <taxon>Pelagomonadaceae</taxon>
        <taxon>Pelagomonas</taxon>
    </lineage>
</organism>
<keyword evidence="3 6" id="KW-1133">Transmembrane helix</keyword>
<evidence type="ECO:0000256" key="5">
    <source>
        <dbReference type="SAM" id="MobiDB-lite"/>
    </source>
</evidence>
<feature type="transmembrane region" description="Helical" evidence="6">
    <location>
        <begin position="144"/>
        <end position="164"/>
    </location>
</feature>
<keyword evidence="2 6" id="KW-0812">Transmembrane</keyword>
<evidence type="ECO:0000313" key="8">
    <source>
        <dbReference type="EMBL" id="CAH0374397.1"/>
    </source>
</evidence>
<evidence type="ECO:0000256" key="2">
    <source>
        <dbReference type="ARBA" id="ARBA00022692"/>
    </source>
</evidence>
<feature type="domain" description="Cation/H+ exchanger transmembrane" evidence="7">
    <location>
        <begin position="69"/>
        <end position="283"/>
    </location>
</feature>
<feature type="transmembrane region" description="Helical" evidence="6">
    <location>
        <begin position="170"/>
        <end position="195"/>
    </location>
</feature>
<dbReference type="GO" id="GO:1902600">
    <property type="term" value="P:proton transmembrane transport"/>
    <property type="evidence" value="ECO:0007669"/>
    <property type="project" value="InterPro"/>
</dbReference>
<dbReference type="PANTHER" id="PTHR31102:SF1">
    <property type="entry name" value="CATION_H+ EXCHANGER DOMAIN-CONTAINING PROTEIN"/>
    <property type="match status" value="1"/>
</dbReference>
<evidence type="ECO:0000256" key="3">
    <source>
        <dbReference type="ARBA" id="ARBA00022989"/>
    </source>
</evidence>
<reference evidence="8" key="1">
    <citation type="submission" date="2021-11" db="EMBL/GenBank/DDBJ databases">
        <authorList>
            <consortium name="Genoscope - CEA"/>
            <person name="William W."/>
        </authorList>
    </citation>
    <scope>NUCLEOTIDE SEQUENCE</scope>
</reference>
<dbReference type="Proteomes" id="UP000789595">
    <property type="component" value="Unassembled WGS sequence"/>
</dbReference>
<evidence type="ECO:0000313" key="9">
    <source>
        <dbReference type="Proteomes" id="UP000789595"/>
    </source>
</evidence>
<name>A0A8J2SV53_9STRA</name>
<accession>A0A8J2SV53</accession>